<proteinExistence type="predicted"/>
<evidence type="ECO:0000313" key="1">
    <source>
        <dbReference type="EMBL" id="CAB4765647.1"/>
    </source>
</evidence>
<dbReference type="EMBL" id="CAFBMH010000105">
    <property type="protein sequence ID" value="CAB4924467.1"/>
    <property type="molecule type" value="Genomic_DNA"/>
</dbReference>
<evidence type="ECO:0000313" key="2">
    <source>
        <dbReference type="EMBL" id="CAB4836586.1"/>
    </source>
</evidence>
<dbReference type="Gene3D" id="3.30.530.20">
    <property type="match status" value="1"/>
</dbReference>
<dbReference type="SUPFAM" id="SSF55961">
    <property type="entry name" value="Bet v1-like"/>
    <property type="match status" value="1"/>
</dbReference>
<evidence type="ECO:0000313" key="3">
    <source>
        <dbReference type="EMBL" id="CAB4924467.1"/>
    </source>
</evidence>
<dbReference type="InterPro" id="IPR023393">
    <property type="entry name" value="START-like_dom_sf"/>
</dbReference>
<dbReference type="EMBL" id="CAEZYR010000139">
    <property type="protein sequence ID" value="CAB4765647.1"/>
    <property type="molecule type" value="Genomic_DNA"/>
</dbReference>
<dbReference type="Pfam" id="PF10604">
    <property type="entry name" value="Polyketide_cyc2"/>
    <property type="match status" value="1"/>
</dbReference>
<organism evidence="4">
    <name type="scientific">freshwater metagenome</name>
    <dbReference type="NCBI Taxonomy" id="449393"/>
    <lineage>
        <taxon>unclassified sequences</taxon>
        <taxon>metagenomes</taxon>
        <taxon>ecological metagenomes</taxon>
    </lineage>
</organism>
<name>A0A6J7ND20_9ZZZZ</name>
<protein>
    <submittedName>
        <fullName evidence="4">Unannotated protein</fullName>
    </submittedName>
</protein>
<dbReference type="AlphaFoldDB" id="A0A6J7ND20"/>
<dbReference type="InterPro" id="IPR019587">
    <property type="entry name" value="Polyketide_cyclase/dehydratase"/>
</dbReference>
<gene>
    <name evidence="1" type="ORF">UFOPK2754_02750</name>
    <name evidence="2" type="ORF">UFOPK3139_03030</name>
    <name evidence="3" type="ORF">UFOPK3543_02279</name>
    <name evidence="4" type="ORF">UFOPK3967_00803</name>
</gene>
<reference evidence="4" key="1">
    <citation type="submission" date="2020-05" db="EMBL/GenBank/DDBJ databases">
        <authorList>
            <person name="Chiriac C."/>
            <person name="Salcher M."/>
            <person name="Ghai R."/>
            <person name="Kavagutti S V."/>
        </authorList>
    </citation>
    <scope>NUCLEOTIDE SEQUENCE</scope>
</reference>
<dbReference type="EMBL" id="CAFBOS010000035">
    <property type="protein sequence ID" value="CAB4987914.1"/>
    <property type="molecule type" value="Genomic_DNA"/>
</dbReference>
<dbReference type="EMBL" id="CAFABA010000198">
    <property type="protein sequence ID" value="CAB4836586.1"/>
    <property type="molecule type" value="Genomic_DNA"/>
</dbReference>
<sequence>MSTRPSYKTFVVERSVAAPRAEVWRSLLELVGAAGYAVEGDPAPHGPGATLAFRLGDYDLVEQTLSLEEPWRRCYALTSGAPVALYQGTTTIRDDGPTCLLVWSYLADPGAHEGAVAFLDRAQEALRTATERVARAAEATT</sequence>
<evidence type="ECO:0000313" key="4">
    <source>
        <dbReference type="EMBL" id="CAB4987914.1"/>
    </source>
</evidence>
<accession>A0A6J7ND20</accession>